<sequence>MQRQLFHSLIAQTLFPIFLMFIPAGIVLCFPILRTDMGPIEVIILPLITTQPFMDAIVPLYYIKDYRMAILRCVRRTKRSVRIHQASHIDDRSRTSRVFSLRT</sequence>
<feature type="transmembrane region" description="Helical" evidence="1">
    <location>
        <begin position="39"/>
        <end position="62"/>
    </location>
</feature>
<dbReference type="Proteomes" id="UP000095282">
    <property type="component" value="Unplaced"/>
</dbReference>
<dbReference type="Pfam" id="PF10326">
    <property type="entry name" value="7TM_GPCR_Str"/>
    <property type="match status" value="1"/>
</dbReference>
<dbReference type="eggNOG" id="ENOG502R2EX">
    <property type="taxonomic scope" value="Eukaryota"/>
</dbReference>
<dbReference type="STRING" id="1561998.A0A1I7V2X8"/>
<keyword evidence="1" id="KW-1133">Transmembrane helix</keyword>
<keyword evidence="1" id="KW-0812">Transmembrane</keyword>
<dbReference type="WBParaSite" id="Csp11.Scaffold630.g21855.t1">
    <property type="protein sequence ID" value="Csp11.Scaffold630.g21855.t1"/>
    <property type="gene ID" value="Csp11.Scaffold630.g21855"/>
</dbReference>
<keyword evidence="2" id="KW-1185">Reference proteome</keyword>
<dbReference type="SUPFAM" id="SSF81321">
    <property type="entry name" value="Family A G protein-coupled receptor-like"/>
    <property type="match status" value="1"/>
</dbReference>
<keyword evidence="1" id="KW-0472">Membrane</keyword>
<evidence type="ECO:0000313" key="2">
    <source>
        <dbReference type="Proteomes" id="UP000095282"/>
    </source>
</evidence>
<dbReference type="GO" id="GO:0005886">
    <property type="term" value="C:plasma membrane"/>
    <property type="evidence" value="ECO:0007669"/>
    <property type="project" value="TreeGrafter"/>
</dbReference>
<dbReference type="GO" id="GO:0038022">
    <property type="term" value="F:G protein-coupled olfactory receptor activity"/>
    <property type="evidence" value="ECO:0007669"/>
    <property type="project" value="TreeGrafter"/>
</dbReference>
<dbReference type="PANTHER" id="PTHR22943">
    <property type="entry name" value="7-TRANSMEMBRANE DOMAIN RECEPTOR C.ELEGANS"/>
    <property type="match status" value="1"/>
</dbReference>
<dbReference type="PANTHER" id="PTHR22943:SF113">
    <property type="entry name" value="SEVEN TM RECEPTOR"/>
    <property type="match status" value="1"/>
</dbReference>
<protein>
    <submittedName>
        <fullName evidence="3">Transport protein</fullName>
    </submittedName>
</protein>
<evidence type="ECO:0000313" key="3">
    <source>
        <dbReference type="WBParaSite" id="Csp11.Scaffold630.g21855.t1"/>
    </source>
</evidence>
<accession>A0A1I7V2X8</accession>
<name>A0A1I7V2X8_9PELO</name>
<feature type="transmembrane region" description="Helical" evidence="1">
    <location>
        <begin position="12"/>
        <end position="33"/>
    </location>
</feature>
<dbReference type="InterPro" id="IPR019428">
    <property type="entry name" value="7TM_GPCR_serpentine_rcpt_Str"/>
</dbReference>
<organism evidence="2 3">
    <name type="scientific">Caenorhabditis tropicalis</name>
    <dbReference type="NCBI Taxonomy" id="1561998"/>
    <lineage>
        <taxon>Eukaryota</taxon>
        <taxon>Metazoa</taxon>
        <taxon>Ecdysozoa</taxon>
        <taxon>Nematoda</taxon>
        <taxon>Chromadorea</taxon>
        <taxon>Rhabditida</taxon>
        <taxon>Rhabditina</taxon>
        <taxon>Rhabditomorpha</taxon>
        <taxon>Rhabditoidea</taxon>
        <taxon>Rhabditidae</taxon>
        <taxon>Peloderinae</taxon>
        <taxon>Caenorhabditis</taxon>
    </lineage>
</organism>
<evidence type="ECO:0000256" key="1">
    <source>
        <dbReference type="SAM" id="Phobius"/>
    </source>
</evidence>
<proteinExistence type="predicted"/>
<dbReference type="AlphaFoldDB" id="A0A1I7V2X8"/>
<reference evidence="3" key="1">
    <citation type="submission" date="2016-11" db="UniProtKB">
        <authorList>
            <consortium name="WormBaseParasite"/>
        </authorList>
    </citation>
    <scope>IDENTIFICATION</scope>
</reference>
<dbReference type="GO" id="GO:0042048">
    <property type="term" value="P:olfactory behavior"/>
    <property type="evidence" value="ECO:0007669"/>
    <property type="project" value="TreeGrafter"/>
</dbReference>